<dbReference type="FunFam" id="1.10.4020.10:FF:000005">
    <property type="entry name" value="Uncharacterized protein"/>
    <property type="match status" value="1"/>
</dbReference>
<dbReference type="PROSITE" id="PS50804">
    <property type="entry name" value="SCAN_BOX"/>
    <property type="match status" value="1"/>
</dbReference>
<evidence type="ECO:0000313" key="4">
    <source>
        <dbReference type="RefSeq" id="XP_026548100.1"/>
    </source>
</evidence>
<dbReference type="Proteomes" id="UP000504612">
    <property type="component" value="Unplaced"/>
</dbReference>
<name>A0A6J1VYM6_9SAUR</name>
<gene>
    <name evidence="4" type="primary">LOC113429803</name>
</gene>
<dbReference type="Pfam" id="PF02023">
    <property type="entry name" value="SCAN"/>
    <property type="match status" value="1"/>
</dbReference>
<dbReference type="PANTHER" id="PTHR45935:SF15">
    <property type="entry name" value="SCAN BOX DOMAIN-CONTAINING PROTEIN"/>
    <property type="match status" value="1"/>
</dbReference>
<dbReference type="SUPFAM" id="SSF47353">
    <property type="entry name" value="Retrovirus capsid dimerization domain-like"/>
    <property type="match status" value="1"/>
</dbReference>
<proteinExistence type="predicted"/>
<feature type="domain" description="SCAN box" evidence="2">
    <location>
        <begin position="125"/>
        <end position="201"/>
    </location>
</feature>
<organism evidence="3 4">
    <name type="scientific">Notechis scutatus</name>
    <name type="common">mainland tiger snake</name>
    <dbReference type="NCBI Taxonomy" id="8663"/>
    <lineage>
        <taxon>Eukaryota</taxon>
        <taxon>Metazoa</taxon>
        <taxon>Chordata</taxon>
        <taxon>Craniata</taxon>
        <taxon>Vertebrata</taxon>
        <taxon>Euteleostomi</taxon>
        <taxon>Lepidosauria</taxon>
        <taxon>Squamata</taxon>
        <taxon>Bifurcata</taxon>
        <taxon>Unidentata</taxon>
        <taxon>Episquamata</taxon>
        <taxon>Toxicofera</taxon>
        <taxon>Serpentes</taxon>
        <taxon>Colubroidea</taxon>
        <taxon>Elapidae</taxon>
        <taxon>Hydrophiinae</taxon>
        <taxon>Notechis</taxon>
    </lineage>
</organism>
<dbReference type="CDD" id="cd07936">
    <property type="entry name" value="SCAN"/>
    <property type="match status" value="1"/>
</dbReference>
<dbReference type="InterPro" id="IPR003309">
    <property type="entry name" value="SCAN_dom"/>
</dbReference>
<accession>A0A6J1VYM6</accession>
<sequence length="245" mass="27462">MEHDVLRPCRVFSQCAQDPLGGSLEELGSSFLPSRLTRELSMCRPLSQILVGPSKFPFLNFFLPFCFGAVLETREKMEGQYPADAEIRKGPPAAQPWTCGRNGAMNPGQKSHEEASNSSEVQCCHFRKVQFQEGSRPRDVCTQLHYLCRQWLQPEKHTKAQMLDLVLLEQFLAVLPPEMAKWVRECGAETSSQAVSLAEGFLLTQEEENMQEELQVGECNHGSSKGDLSEFVNFSQAEFSGIINS</sequence>
<reference evidence="4" key="1">
    <citation type="submission" date="2025-08" db="UniProtKB">
        <authorList>
            <consortium name="RefSeq"/>
        </authorList>
    </citation>
    <scope>IDENTIFICATION</scope>
</reference>
<dbReference type="KEGG" id="nss:113429803"/>
<evidence type="ECO:0000313" key="3">
    <source>
        <dbReference type="Proteomes" id="UP000504612"/>
    </source>
</evidence>
<dbReference type="InterPro" id="IPR038269">
    <property type="entry name" value="SCAN_sf"/>
</dbReference>
<dbReference type="InterPro" id="IPR050916">
    <property type="entry name" value="SCAN-C2H2_zinc_finger"/>
</dbReference>
<dbReference type="RefSeq" id="XP_026548100.1">
    <property type="nucleotide sequence ID" value="XM_026692315.1"/>
</dbReference>
<evidence type="ECO:0000259" key="2">
    <source>
        <dbReference type="PROSITE" id="PS50804"/>
    </source>
</evidence>
<dbReference type="GeneID" id="113429803"/>
<keyword evidence="1" id="KW-0539">Nucleus</keyword>
<dbReference type="AlphaFoldDB" id="A0A6J1VYM6"/>
<evidence type="ECO:0000256" key="1">
    <source>
        <dbReference type="ARBA" id="ARBA00023242"/>
    </source>
</evidence>
<dbReference type="PANTHER" id="PTHR45935">
    <property type="entry name" value="PROTEIN ZBED8-RELATED"/>
    <property type="match status" value="1"/>
</dbReference>
<dbReference type="Gene3D" id="1.10.4020.10">
    <property type="entry name" value="DNA breaking-rejoining enzymes"/>
    <property type="match status" value="1"/>
</dbReference>
<protein>
    <submittedName>
        <fullName evidence="4">Zinc finger protein 232-like</fullName>
    </submittedName>
</protein>
<dbReference type="SMART" id="SM00431">
    <property type="entry name" value="SCAN"/>
    <property type="match status" value="1"/>
</dbReference>
<keyword evidence="3" id="KW-1185">Reference proteome</keyword>